<evidence type="ECO:0000256" key="1">
    <source>
        <dbReference type="SAM" id="MobiDB-lite"/>
    </source>
</evidence>
<protein>
    <submittedName>
        <fullName evidence="2">Uncharacterized protein</fullName>
    </submittedName>
</protein>
<feature type="compositionally biased region" description="Pro residues" evidence="1">
    <location>
        <begin position="282"/>
        <end position="291"/>
    </location>
</feature>
<feature type="compositionally biased region" description="Pro residues" evidence="1">
    <location>
        <begin position="116"/>
        <end position="135"/>
    </location>
</feature>
<feature type="non-terminal residue" evidence="2">
    <location>
        <position position="326"/>
    </location>
</feature>
<organism evidence="2 3">
    <name type="scientific">Prorocentrum cordatum</name>
    <dbReference type="NCBI Taxonomy" id="2364126"/>
    <lineage>
        <taxon>Eukaryota</taxon>
        <taxon>Sar</taxon>
        <taxon>Alveolata</taxon>
        <taxon>Dinophyceae</taxon>
        <taxon>Prorocentrales</taxon>
        <taxon>Prorocentraceae</taxon>
        <taxon>Prorocentrum</taxon>
    </lineage>
</organism>
<feature type="region of interest" description="Disordered" evidence="1">
    <location>
        <begin position="271"/>
        <end position="291"/>
    </location>
</feature>
<feature type="region of interest" description="Disordered" evidence="1">
    <location>
        <begin position="179"/>
        <end position="225"/>
    </location>
</feature>
<dbReference type="EMBL" id="CAUYUJ010016012">
    <property type="protein sequence ID" value="CAK0860775.1"/>
    <property type="molecule type" value="Genomic_DNA"/>
</dbReference>
<comment type="caution">
    <text evidence="2">The sequence shown here is derived from an EMBL/GenBank/DDBJ whole genome shotgun (WGS) entry which is preliminary data.</text>
</comment>
<accession>A0ABN9ULL4</accession>
<feature type="region of interest" description="Disordered" evidence="1">
    <location>
        <begin position="17"/>
        <end position="166"/>
    </location>
</feature>
<evidence type="ECO:0000313" key="2">
    <source>
        <dbReference type="EMBL" id="CAK0860775.1"/>
    </source>
</evidence>
<gene>
    <name evidence="2" type="ORF">PCOR1329_LOCUS49649</name>
</gene>
<dbReference type="Proteomes" id="UP001189429">
    <property type="component" value="Unassembled WGS sequence"/>
</dbReference>
<feature type="compositionally biased region" description="Pro residues" evidence="1">
    <location>
        <begin position="197"/>
        <end position="218"/>
    </location>
</feature>
<keyword evidence="3" id="KW-1185">Reference proteome</keyword>
<name>A0ABN9ULL4_9DINO</name>
<evidence type="ECO:0000313" key="3">
    <source>
        <dbReference type="Proteomes" id="UP001189429"/>
    </source>
</evidence>
<feature type="compositionally biased region" description="Basic and acidic residues" evidence="1">
    <location>
        <begin position="86"/>
        <end position="101"/>
    </location>
</feature>
<feature type="compositionally biased region" description="Basic residues" evidence="1">
    <location>
        <begin position="66"/>
        <end position="82"/>
    </location>
</feature>
<reference evidence="2" key="1">
    <citation type="submission" date="2023-10" db="EMBL/GenBank/DDBJ databases">
        <authorList>
            <person name="Chen Y."/>
            <person name="Shah S."/>
            <person name="Dougan E. K."/>
            <person name="Thang M."/>
            <person name="Chan C."/>
        </authorList>
    </citation>
    <scope>NUCLEOTIDE SEQUENCE [LARGE SCALE GENOMIC DNA]</scope>
</reference>
<feature type="compositionally biased region" description="Low complexity" evidence="1">
    <location>
        <begin position="271"/>
        <end position="281"/>
    </location>
</feature>
<feature type="compositionally biased region" description="Pro residues" evidence="1">
    <location>
        <begin position="142"/>
        <end position="164"/>
    </location>
</feature>
<proteinExistence type="predicted"/>
<sequence length="326" mass="34460">MMAALMMVLLFQAKHRSEKKTAKVEMAEDPEEASRLLPRNLPEASPWRALPGGCLRLAARPDLVAKKQKRSKRPRMNKRNSSQRRGGKEQRTPMSGGDRRVIRPSALTAHLQTAPGPLPLPAPRCCPSHPSPLPGPGRRAGSPPPPPPPLARPGPREPACPPPIAAGLFASLSKPVLAASSACPSAPPSGLAEGRRPPCPAPRPGPLPRSGPRRPAPPRGTTGRGALSLAFWRSSRCKALALPPAASSRAEESSSALSACSFATSAFSFSTLPSPPRSSRAPGPPSDSPLPPSFVLTSRAWLSLMVCRRWLESSNHVSLVGESFST</sequence>